<name>A0A1M6NXM8_9FIRM</name>
<keyword evidence="2" id="KW-1185">Reference proteome</keyword>
<protein>
    <recommendedName>
        <fullName evidence="3">Arginase family protein</fullName>
    </recommendedName>
</protein>
<organism evidence="1 2">
    <name type="scientific">Caminicella sporogenes DSM 14501</name>
    <dbReference type="NCBI Taxonomy" id="1121266"/>
    <lineage>
        <taxon>Bacteria</taxon>
        <taxon>Bacillati</taxon>
        <taxon>Bacillota</taxon>
        <taxon>Clostridia</taxon>
        <taxon>Peptostreptococcales</taxon>
        <taxon>Caminicellaceae</taxon>
        <taxon>Caminicella</taxon>
    </lineage>
</organism>
<accession>A0A1M6NXM8</accession>
<evidence type="ECO:0000313" key="2">
    <source>
        <dbReference type="Proteomes" id="UP000184082"/>
    </source>
</evidence>
<dbReference type="Proteomes" id="UP000184082">
    <property type="component" value="Unassembled WGS sequence"/>
</dbReference>
<gene>
    <name evidence="1" type="ORF">SAMN02745883_01016</name>
</gene>
<sequence length="234" mass="28047">MGKILLSIDWDYFIPINKEWCSSYIENKKNIISLWYKRYIENKIKGKNIEHLIDVSPETYLFWNKLKKYFKIHNSTKVYISDSHKFSYIIAKKHNCSEVFSFDAHSDLGYSGINSLDFKLNCSNWLGKLLKDNYVKKATIIYSPYTYENKEDFKEFNKKFNINYIKFQNLPKNIDISVIHICRSGAWTPPWLDFKFYKFINELNLKYKIINCPNRKWNTKNIDLASQINYLLCS</sequence>
<reference evidence="1 2" key="1">
    <citation type="submission" date="2016-11" db="EMBL/GenBank/DDBJ databases">
        <authorList>
            <person name="Jaros S."/>
            <person name="Januszkiewicz K."/>
            <person name="Wedrychowicz H."/>
        </authorList>
    </citation>
    <scope>NUCLEOTIDE SEQUENCE [LARGE SCALE GENOMIC DNA]</scope>
    <source>
        <strain evidence="1 2">DSM 14501</strain>
    </source>
</reference>
<proteinExistence type="predicted"/>
<evidence type="ECO:0008006" key="3">
    <source>
        <dbReference type="Google" id="ProtNLM"/>
    </source>
</evidence>
<dbReference type="EMBL" id="FRAJ01000007">
    <property type="protein sequence ID" value="SHK00412.1"/>
    <property type="molecule type" value="Genomic_DNA"/>
</dbReference>
<evidence type="ECO:0000313" key="1">
    <source>
        <dbReference type="EMBL" id="SHK00412.1"/>
    </source>
</evidence>
<dbReference type="AlphaFoldDB" id="A0A1M6NXM8"/>
<dbReference type="RefSeq" id="WP_072966293.1">
    <property type="nucleotide sequence ID" value="NZ_FRAJ01000007.1"/>
</dbReference>